<dbReference type="InterPro" id="IPR051214">
    <property type="entry name" value="GH32_Enzymes"/>
</dbReference>
<evidence type="ECO:0000313" key="5">
    <source>
        <dbReference type="EMBL" id="MDQ9559065.1"/>
    </source>
</evidence>
<dbReference type="InterPro" id="IPR013148">
    <property type="entry name" value="Glyco_hydro_32_N"/>
</dbReference>
<keyword evidence="2 5" id="KW-0378">Hydrolase</keyword>
<dbReference type="CDD" id="cd08996">
    <property type="entry name" value="GH32_FFase"/>
    <property type="match status" value="1"/>
</dbReference>
<reference evidence="5 6" key="1">
    <citation type="submission" date="2023-07" db="EMBL/GenBank/DDBJ databases">
        <title>Pathogens genome sequencing project 196.</title>
        <authorList>
            <person name="Cao X."/>
        </authorList>
    </citation>
    <scope>NUCLEOTIDE SEQUENCE [LARGE SCALE GENOMIC DNA]</scope>
    <source>
        <strain evidence="5 6">SM41</strain>
    </source>
</reference>
<dbReference type="Pfam" id="PF00251">
    <property type="entry name" value="Glyco_hydro_32N"/>
    <property type="match status" value="1"/>
</dbReference>
<accession>A0ABD5BQZ6</accession>
<name>A0ABD5BQZ6_SERMA</name>
<feature type="non-terminal residue" evidence="5">
    <location>
        <position position="75"/>
    </location>
</feature>
<evidence type="ECO:0000313" key="6">
    <source>
        <dbReference type="Proteomes" id="UP001234811"/>
    </source>
</evidence>
<protein>
    <submittedName>
        <fullName evidence="5">Glycoside hydrolase family 32 protein</fullName>
    </submittedName>
</protein>
<dbReference type="PANTHER" id="PTHR43101:SF1">
    <property type="entry name" value="BETA-FRUCTOSIDASE"/>
    <property type="match status" value="1"/>
</dbReference>
<dbReference type="AlphaFoldDB" id="A0ABD5BQZ6"/>
<dbReference type="InterPro" id="IPR023296">
    <property type="entry name" value="Glyco_hydro_beta-prop_sf"/>
</dbReference>
<proteinExistence type="inferred from homology"/>
<dbReference type="PANTHER" id="PTHR43101">
    <property type="entry name" value="BETA-FRUCTOSIDASE"/>
    <property type="match status" value="1"/>
</dbReference>
<keyword evidence="3" id="KW-0326">Glycosidase</keyword>
<feature type="non-terminal residue" evidence="5">
    <location>
        <position position="1"/>
    </location>
</feature>
<organism evidence="5 6">
    <name type="scientific">Serratia marcescens</name>
    <dbReference type="NCBI Taxonomy" id="615"/>
    <lineage>
        <taxon>Bacteria</taxon>
        <taxon>Pseudomonadati</taxon>
        <taxon>Pseudomonadota</taxon>
        <taxon>Gammaproteobacteria</taxon>
        <taxon>Enterobacterales</taxon>
        <taxon>Yersiniaceae</taxon>
        <taxon>Serratia</taxon>
    </lineage>
</organism>
<feature type="domain" description="Glycosyl hydrolase family 32 N-terminal" evidence="4">
    <location>
        <begin position="1"/>
        <end position="75"/>
    </location>
</feature>
<comment type="similarity">
    <text evidence="1">Belongs to the glycosyl hydrolase 32 family.</text>
</comment>
<evidence type="ECO:0000256" key="1">
    <source>
        <dbReference type="ARBA" id="ARBA00009902"/>
    </source>
</evidence>
<sequence length="75" mass="8426">NDPNGLICIDGVYHAFFQHHPYSEHWGPMHWGHATSRDLIRWQHQPIALAPDAPYDKDGCFSGCAVDDNGVLTLI</sequence>
<evidence type="ECO:0000259" key="4">
    <source>
        <dbReference type="Pfam" id="PF00251"/>
    </source>
</evidence>
<evidence type="ECO:0000256" key="3">
    <source>
        <dbReference type="ARBA" id="ARBA00023295"/>
    </source>
</evidence>
<comment type="caution">
    <text evidence="5">The sequence shown here is derived from an EMBL/GenBank/DDBJ whole genome shotgun (WGS) entry which is preliminary data.</text>
</comment>
<evidence type="ECO:0000256" key="2">
    <source>
        <dbReference type="ARBA" id="ARBA00022801"/>
    </source>
</evidence>
<gene>
    <name evidence="5" type="ORF">RF091_26595</name>
</gene>
<dbReference type="SUPFAM" id="SSF75005">
    <property type="entry name" value="Arabinanase/levansucrase/invertase"/>
    <property type="match status" value="1"/>
</dbReference>
<dbReference type="Proteomes" id="UP001234811">
    <property type="component" value="Unassembled WGS sequence"/>
</dbReference>
<dbReference type="GO" id="GO:0016798">
    <property type="term" value="F:hydrolase activity, acting on glycosyl bonds"/>
    <property type="evidence" value="ECO:0007669"/>
    <property type="project" value="UniProtKB-KW"/>
</dbReference>
<dbReference type="EMBL" id="JAVIPQ010000452">
    <property type="protein sequence ID" value="MDQ9559065.1"/>
    <property type="molecule type" value="Genomic_DNA"/>
</dbReference>
<dbReference type="Gene3D" id="2.115.10.20">
    <property type="entry name" value="Glycosyl hydrolase domain, family 43"/>
    <property type="match status" value="1"/>
</dbReference>